<comment type="caution">
    <text evidence="1">The sequence shown here is derived from an EMBL/GenBank/DDBJ whole genome shotgun (WGS) entry which is preliminary data.</text>
</comment>
<dbReference type="EMBL" id="VSSQ01061061">
    <property type="protein sequence ID" value="MPN14435.1"/>
    <property type="molecule type" value="Genomic_DNA"/>
</dbReference>
<accession>A0A645FJ40</accession>
<gene>
    <name evidence="1" type="ORF">SDC9_161762</name>
</gene>
<proteinExistence type="predicted"/>
<protein>
    <submittedName>
        <fullName evidence="1">Uncharacterized protein</fullName>
    </submittedName>
</protein>
<organism evidence="1">
    <name type="scientific">bioreactor metagenome</name>
    <dbReference type="NCBI Taxonomy" id="1076179"/>
    <lineage>
        <taxon>unclassified sequences</taxon>
        <taxon>metagenomes</taxon>
        <taxon>ecological metagenomes</taxon>
    </lineage>
</organism>
<sequence length="86" mass="10447">MVLRVFFLHRSHFGEEDDQKINILPCTIFDFLLPRDLIFVHRIHDVVLWDAENSYQILNVFVARILHMNPISRFPILRLRVYPFIR</sequence>
<dbReference type="AlphaFoldDB" id="A0A645FJ40"/>
<evidence type="ECO:0000313" key="1">
    <source>
        <dbReference type="EMBL" id="MPN14435.1"/>
    </source>
</evidence>
<name>A0A645FJ40_9ZZZZ</name>
<reference evidence="1" key="1">
    <citation type="submission" date="2019-08" db="EMBL/GenBank/DDBJ databases">
        <authorList>
            <person name="Kucharzyk K."/>
            <person name="Murdoch R.W."/>
            <person name="Higgins S."/>
            <person name="Loffler F."/>
        </authorList>
    </citation>
    <scope>NUCLEOTIDE SEQUENCE</scope>
</reference>